<reference evidence="1" key="1">
    <citation type="submission" date="2022-04" db="EMBL/GenBank/DDBJ databases">
        <title>Chromosome-scale genome assembly of Holotrichia oblita Faldermann.</title>
        <authorList>
            <person name="Rongchong L."/>
        </authorList>
    </citation>
    <scope>NUCLEOTIDE SEQUENCE</scope>
    <source>
        <strain evidence="1">81SQS9</strain>
    </source>
</reference>
<keyword evidence="2" id="KW-1185">Reference proteome</keyword>
<keyword evidence="1" id="KW-0808">Transferase</keyword>
<gene>
    <name evidence="1" type="ORF">MML48_6g00014499</name>
</gene>
<evidence type="ECO:0000313" key="2">
    <source>
        <dbReference type="Proteomes" id="UP001056778"/>
    </source>
</evidence>
<comment type="caution">
    <text evidence="1">The sequence shown here is derived from an EMBL/GenBank/DDBJ whole genome shotgun (WGS) entry which is preliminary data.</text>
</comment>
<proteinExistence type="predicted"/>
<evidence type="ECO:0000313" key="1">
    <source>
        <dbReference type="EMBL" id="KAI4460136.1"/>
    </source>
</evidence>
<sequence length="309" mass="35455">MMRKLLLIFIISPSPPCRSVLLLARTLGIEFNLKLVNILEGEQMSPEYVKRPIVFQHQPPDPESAEKVEEALGYLNAFLDNQPWVAGPYMTVADFAVVATVATAKADDSGIDLSDSEYEQYDEEPLPFGVAEVDDNDRNENEDEQLDEVLDKENEIDFDEDDIPLGIIRDRTKTSSVSHNSKKTYWKKTDNFPVLVVNRPAVEEDVTEREQWDVEKYLPMYFDEALFKLLSDCTNARCVEIKGVSLNITPSEMKCFFGMVVLMFYLQCPQIKMYWVKITRVNAIANLISRDRFFAVCANLKVRLRTLSR</sequence>
<dbReference type="Proteomes" id="UP001056778">
    <property type="component" value="Chromosome 6"/>
</dbReference>
<organism evidence="1 2">
    <name type="scientific">Holotrichia oblita</name>
    <name type="common">Chafer beetle</name>
    <dbReference type="NCBI Taxonomy" id="644536"/>
    <lineage>
        <taxon>Eukaryota</taxon>
        <taxon>Metazoa</taxon>
        <taxon>Ecdysozoa</taxon>
        <taxon>Arthropoda</taxon>
        <taxon>Hexapoda</taxon>
        <taxon>Insecta</taxon>
        <taxon>Pterygota</taxon>
        <taxon>Neoptera</taxon>
        <taxon>Endopterygota</taxon>
        <taxon>Coleoptera</taxon>
        <taxon>Polyphaga</taxon>
        <taxon>Scarabaeiformia</taxon>
        <taxon>Scarabaeidae</taxon>
        <taxon>Melolonthinae</taxon>
        <taxon>Holotrichia</taxon>
    </lineage>
</organism>
<dbReference type="EMBL" id="CM043020">
    <property type="protein sequence ID" value="KAI4460136.1"/>
    <property type="molecule type" value="Genomic_DNA"/>
</dbReference>
<name>A0ACB9T009_HOLOL</name>
<accession>A0ACB9T009</accession>
<protein>
    <submittedName>
        <fullName evidence="1">Glutathione s transferase d10 isoform a-related</fullName>
    </submittedName>
</protein>